<dbReference type="Proteomes" id="UP000239504">
    <property type="component" value="Unassembled WGS sequence"/>
</dbReference>
<dbReference type="AlphaFoldDB" id="A0A2S7K312"/>
<proteinExistence type="predicted"/>
<dbReference type="RefSeq" id="WP_104831009.1">
    <property type="nucleotide sequence ID" value="NZ_PJCH01000011.1"/>
</dbReference>
<keyword evidence="3" id="KW-1185">Reference proteome</keyword>
<accession>A0A2S7K312</accession>
<evidence type="ECO:0000256" key="1">
    <source>
        <dbReference type="SAM" id="Phobius"/>
    </source>
</evidence>
<evidence type="ECO:0000313" key="2">
    <source>
        <dbReference type="EMBL" id="PQA86892.1"/>
    </source>
</evidence>
<feature type="transmembrane region" description="Helical" evidence="1">
    <location>
        <begin position="6"/>
        <end position="27"/>
    </location>
</feature>
<comment type="caution">
    <text evidence="2">The sequence shown here is derived from an EMBL/GenBank/DDBJ whole genome shotgun (WGS) entry which is preliminary data.</text>
</comment>
<organism evidence="2 3">
    <name type="scientific">Hyphococcus luteus</name>
    <dbReference type="NCBI Taxonomy" id="2058213"/>
    <lineage>
        <taxon>Bacteria</taxon>
        <taxon>Pseudomonadati</taxon>
        <taxon>Pseudomonadota</taxon>
        <taxon>Alphaproteobacteria</taxon>
        <taxon>Parvularculales</taxon>
        <taxon>Parvularculaceae</taxon>
        <taxon>Hyphococcus</taxon>
    </lineage>
</organism>
<sequence>MSGNLLIDSLISLAAIALMVGVAWAFFRSPPAPVTEAAAAERLAFDEPDFRPVRWLIDREGRAAMAEGAGGDIALVSRLGIDLVTRRFPAEAVRAAEEAGALVIRQTDPGSRRLVIEAEGAAEWARKLAPAGAK</sequence>
<gene>
    <name evidence="2" type="ORF">CW354_15585</name>
</gene>
<protein>
    <submittedName>
        <fullName evidence="2">Uncharacterized protein</fullName>
    </submittedName>
</protein>
<name>A0A2S7K312_9PROT</name>
<reference evidence="2 3" key="1">
    <citation type="submission" date="2017-12" db="EMBL/GenBank/DDBJ databases">
        <authorList>
            <person name="Hurst M.R.H."/>
        </authorList>
    </citation>
    <scope>NUCLEOTIDE SEQUENCE [LARGE SCALE GENOMIC DNA]</scope>
    <source>
        <strain evidence="2 3">SY-3-19</strain>
    </source>
</reference>
<dbReference type="EMBL" id="PJCH01000011">
    <property type="protein sequence ID" value="PQA86892.1"/>
    <property type="molecule type" value="Genomic_DNA"/>
</dbReference>
<keyword evidence="1" id="KW-0472">Membrane</keyword>
<evidence type="ECO:0000313" key="3">
    <source>
        <dbReference type="Proteomes" id="UP000239504"/>
    </source>
</evidence>
<keyword evidence="1" id="KW-0812">Transmembrane</keyword>
<keyword evidence="1" id="KW-1133">Transmembrane helix</keyword>